<dbReference type="Gene3D" id="3.40.50.300">
    <property type="entry name" value="P-loop containing nucleotide triphosphate hydrolases"/>
    <property type="match status" value="1"/>
</dbReference>
<dbReference type="GO" id="GO:0000724">
    <property type="term" value="P:double-strand break repair via homologous recombination"/>
    <property type="evidence" value="ECO:0007669"/>
    <property type="project" value="InterPro"/>
</dbReference>
<accession>A0AAW1MYD1</accession>
<dbReference type="GO" id="GO:0042148">
    <property type="term" value="P:DNA strand invasion"/>
    <property type="evidence" value="ECO:0007669"/>
    <property type="project" value="TreeGrafter"/>
</dbReference>
<dbReference type="InterPro" id="IPR030547">
    <property type="entry name" value="XRCC2"/>
</dbReference>
<dbReference type="GO" id="GO:0005657">
    <property type="term" value="C:replication fork"/>
    <property type="evidence" value="ECO:0007669"/>
    <property type="project" value="InterPro"/>
</dbReference>
<dbReference type="PANTHER" id="PTHR46644">
    <property type="entry name" value="DNA REPAIR PROTEIN XRCC2"/>
    <property type="match status" value="1"/>
</dbReference>
<dbReference type="GO" id="GO:0000400">
    <property type="term" value="F:four-way junction DNA binding"/>
    <property type="evidence" value="ECO:0007669"/>
    <property type="project" value="TreeGrafter"/>
</dbReference>
<reference evidence="1 2" key="1">
    <citation type="journal article" date="2024" name="BMC Genomics">
        <title>De novo assembly and annotation of Popillia japonica's genome with initial clues to its potential as an invasive pest.</title>
        <authorList>
            <person name="Cucini C."/>
            <person name="Boschi S."/>
            <person name="Funari R."/>
            <person name="Cardaioli E."/>
            <person name="Iannotti N."/>
            <person name="Marturano G."/>
            <person name="Paoli F."/>
            <person name="Bruttini M."/>
            <person name="Carapelli A."/>
            <person name="Frati F."/>
            <person name="Nardi F."/>
        </authorList>
    </citation>
    <scope>NUCLEOTIDE SEQUENCE [LARGE SCALE GENOMIC DNA]</scope>
    <source>
        <strain evidence="1">DMR45628</strain>
    </source>
</reference>
<protein>
    <submittedName>
        <fullName evidence="1">Uncharacterized protein</fullName>
    </submittedName>
</protein>
<dbReference type="PANTHER" id="PTHR46644:SF2">
    <property type="entry name" value="DNA REPAIR PROTEIN XRCC2"/>
    <property type="match status" value="1"/>
</dbReference>
<dbReference type="AlphaFoldDB" id="A0AAW1MYD1"/>
<dbReference type="GO" id="GO:0033063">
    <property type="term" value="C:Rad51B-Rad51C-Rad51D-XRCC2 complex"/>
    <property type="evidence" value="ECO:0007669"/>
    <property type="project" value="InterPro"/>
</dbReference>
<organism evidence="1 2">
    <name type="scientific">Popillia japonica</name>
    <name type="common">Japanese beetle</name>
    <dbReference type="NCBI Taxonomy" id="7064"/>
    <lineage>
        <taxon>Eukaryota</taxon>
        <taxon>Metazoa</taxon>
        <taxon>Ecdysozoa</taxon>
        <taxon>Arthropoda</taxon>
        <taxon>Hexapoda</taxon>
        <taxon>Insecta</taxon>
        <taxon>Pterygota</taxon>
        <taxon>Neoptera</taxon>
        <taxon>Endopterygota</taxon>
        <taxon>Coleoptera</taxon>
        <taxon>Polyphaga</taxon>
        <taxon>Scarabaeiformia</taxon>
        <taxon>Scarabaeidae</taxon>
        <taxon>Rutelinae</taxon>
        <taxon>Popillia</taxon>
    </lineage>
</organism>
<dbReference type="SUPFAM" id="SSF52540">
    <property type="entry name" value="P-loop containing nucleoside triphosphate hydrolases"/>
    <property type="match status" value="1"/>
</dbReference>
<name>A0AAW1MYD1_POPJA</name>
<dbReference type="GO" id="GO:0005813">
    <property type="term" value="C:centrosome"/>
    <property type="evidence" value="ECO:0007669"/>
    <property type="project" value="TreeGrafter"/>
</dbReference>
<dbReference type="Proteomes" id="UP001458880">
    <property type="component" value="Unassembled WGS sequence"/>
</dbReference>
<gene>
    <name evidence="1" type="ORF">QE152_g4637</name>
</gene>
<sequence length="208" mass="23707">MNQPSIESGLQLFARTNESQNNQILKFPILPGSLYAREFIEISGECGVGKSLLLLDFIVNAILPQTYGHVANLLELKLKVHLKMNPPISIIHECLKKITMLNCYDSIQLKYTFLNLDYYWMDRADLGCISFNNYCSTVKNGLLNIVNDFNLIIVYTKTKVAHSGTIKNVDYTILLKKLDNNYEAVVSKQEQVISRIKYALTPFITFCI</sequence>
<keyword evidence="2" id="KW-1185">Reference proteome</keyword>
<comment type="caution">
    <text evidence="1">The sequence shown here is derived from an EMBL/GenBank/DDBJ whole genome shotgun (WGS) entry which is preliminary data.</text>
</comment>
<proteinExistence type="predicted"/>
<dbReference type="EMBL" id="JASPKY010000024">
    <property type="protein sequence ID" value="KAK9751984.1"/>
    <property type="molecule type" value="Genomic_DNA"/>
</dbReference>
<dbReference type="InterPro" id="IPR027417">
    <property type="entry name" value="P-loop_NTPase"/>
</dbReference>
<evidence type="ECO:0000313" key="1">
    <source>
        <dbReference type="EMBL" id="KAK9751984.1"/>
    </source>
</evidence>
<evidence type="ECO:0000313" key="2">
    <source>
        <dbReference type="Proteomes" id="UP001458880"/>
    </source>
</evidence>